<dbReference type="SMART" id="SM00320">
    <property type="entry name" value="WD40"/>
    <property type="match status" value="3"/>
</dbReference>
<evidence type="ECO:0000256" key="8">
    <source>
        <dbReference type="ARBA" id="ARBA00023273"/>
    </source>
</evidence>
<evidence type="ECO:0000256" key="11">
    <source>
        <dbReference type="ARBA" id="ARBA00041557"/>
    </source>
</evidence>
<dbReference type="PANTHER" id="PTHR12442:SF12">
    <property type="entry name" value="DYNEIN AXONEMAL INTERMEDIATE CHAIN 4"/>
    <property type="match status" value="1"/>
</dbReference>
<name>A0A6G0TJ28_APHGL</name>
<dbReference type="EMBL" id="VYZN01000031">
    <property type="protein sequence ID" value="KAE9533834.1"/>
    <property type="molecule type" value="Genomic_DNA"/>
</dbReference>
<keyword evidence="14" id="KW-1185">Reference proteome</keyword>
<evidence type="ECO:0000256" key="2">
    <source>
        <dbReference type="ARBA" id="ARBA00022490"/>
    </source>
</evidence>
<evidence type="ECO:0000256" key="1">
    <source>
        <dbReference type="ARBA" id="ARBA00004611"/>
    </source>
</evidence>
<keyword evidence="7" id="KW-0206">Cytoskeleton</keyword>
<evidence type="ECO:0000313" key="13">
    <source>
        <dbReference type="EMBL" id="KAE9533834.1"/>
    </source>
</evidence>
<keyword evidence="4" id="KW-0677">Repeat</keyword>
<comment type="subcellular location">
    <subcellularLocation>
        <location evidence="1">Cytoplasm</location>
        <location evidence="1">Cytoskeleton</location>
        <location evidence="1">Flagellum axoneme</location>
    </subcellularLocation>
    <subcellularLocation>
        <location evidence="9">Dynein axonemal particle</location>
    </subcellularLocation>
</comment>
<keyword evidence="5" id="KW-0282">Flagellum</keyword>
<evidence type="ECO:0000256" key="3">
    <source>
        <dbReference type="ARBA" id="ARBA00022574"/>
    </source>
</evidence>
<dbReference type="GO" id="GO:0045504">
    <property type="term" value="F:dynein heavy chain binding"/>
    <property type="evidence" value="ECO:0007669"/>
    <property type="project" value="TreeGrafter"/>
</dbReference>
<comment type="caution">
    <text evidence="13">The sequence shown here is derived from an EMBL/GenBank/DDBJ whole genome shotgun (WGS) entry which is preliminary data.</text>
</comment>
<evidence type="ECO:0000256" key="6">
    <source>
        <dbReference type="ARBA" id="ARBA00023069"/>
    </source>
</evidence>
<keyword evidence="3" id="KW-0853">WD repeat</keyword>
<dbReference type="GO" id="GO:0045503">
    <property type="term" value="F:dynein light chain binding"/>
    <property type="evidence" value="ECO:0007669"/>
    <property type="project" value="TreeGrafter"/>
</dbReference>
<dbReference type="GO" id="GO:0007018">
    <property type="term" value="P:microtubule-based movement"/>
    <property type="evidence" value="ECO:0007669"/>
    <property type="project" value="TreeGrafter"/>
</dbReference>
<feature type="coiled-coil region" evidence="12">
    <location>
        <begin position="172"/>
        <end position="206"/>
    </location>
</feature>
<dbReference type="AlphaFoldDB" id="A0A6G0TJ28"/>
<keyword evidence="6" id="KW-0969">Cilium</keyword>
<dbReference type="Proteomes" id="UP000475862">
    <property type="component" value="Unassembled WGS sequence"/>
</dbReference>
<dbReference type="InterPro" id="IPR015943">
    <property type="entry name" value="WD40/YVTN_repeat-like_dom_sf"/>
</dbReference>
<dbReference type="InterPro" id="IPR001680">
    <property type="entry name" value="WD40_rpt"/>
</dbReference>
<dbReference type="OrthoDB" id="10259804at2759"/>
<evidence type="ECO:0000256" key="5">
    <source>
        <dbReference type="ARBA" id="ARBA00022846"/>
    </source>
</evidence>
<proteinExistence type="predicted"/>
<evidence type="ECO:0000256" key="12">
    <source>
        <dbReference type="SAM" id="Coils"/>
    </source>
</evidence>
<evidence type="ECO:0000256" key="10">
    <source>
        <dbReference type="ARBA" id="ARBA00040002"/>
    </source>
</evidence>
<evidence type="ECO:0000256" key="9">
    <source>
        <dbReference type="ARBA" id="ARBA00024190"/>
    </source>
</evidence>
<evidence type="ECO:0000256" key="7">
    <source>
        <dbReference type="ARBA" id="ARBA00023212"/>
    </source>
</evidence>
<dbReference type="SUPFAM" id="SSF50978">
    <property type="entry name" value="WD40 repeat-like"/>
    <property type="match status" value="1"/>
</dbReference>
<evidence type="ECO:0000313" key="14">
    <source>
        <dbReference type="Proteomes" id="UP000475862"/>
    </source>
</evidence>
<organism evidence="13 14">
    <name type="scientific">Aphis glycines</name>
    <name type="common">Soybean aphid</name>
    <dbReference type="NCBI Taxonomy" id="307491"/>
    <lineage>
        <taxon>Eukaryota</taxon>
        <taxon>Metazoa</taxon>
        <taxon>Ecdysozoa</taxon>
        <taxon>Arthropoda</taxon>
        <taxon>Hexapoda</taxon>
        <taxon>Insecta</taxon>
        <taxon>Pterygota</taxon>
        <taxon>Neoptera</taxon>
        <taxon>Paraneoptera</taxon>
        <taxon>Hemiptera</taxon>
        <taxon>Sternorrhyncha</taxon>
        <taxon>Aphidomorpha</taxon>
        <taxon>Aphidoidea</taxon>
        <taxon>Aphididae</taxon>
        <taxon>Aphidini</taxon>
        <taxon>Aphis</taxon>
        <taxon>Aphis</taxon>
    </lineage>
</organism>
<accession>A0A6G0TJ28</accession>
<dbReference type="InterPro" id="IPR050687">
    <property type="entry name" value="Dynein_IC"/>
</dbReference>
<gene>
    <name evidence="13" type="ORF">AGLY_008913</name>
</gene>
<protein>
    <recommendedName>
        <fullName evidence="10">Dynein axonemal intermediate chain 4</fullName>
    </recommendedName>
    <alternativeName>
        <fullName evidence="11">WD repeat-containing protein 78</fullName>
    </alternativeName>
</protein>
<reference evidence="13 14" key="1">
    <citation type="submission" date="2019-08" db="EMBL/GenBank/DDBJ databases">
        <title>The genome of the soybean aphid Biotype 1, its phylome, world population structure and adaptation to the North American continent.</title>
        <authorList>
            <person name="Giordano R."/>
            <person name="Donthu R.K."/>
            <person name="Hernandez A.G."/>
            <person name="Wright C.L."/>
            <person name="Zimin A.V."/>
        </authorList>
    </citation>
    <scope>NUCLEOTIDE SEQUENCE [LARGE SCALE GENOMIC DNA]</scope>
    <source>
        <tissue evidence="13">Whole aphids</tissue>
    </source>
</reference>
<keyword evidence="2" id="KW-0963">Cytoplasm</keyword>
<dbReference type="Gene3D" id="2.130.10.10">
    <property type="entry name" value="YVTN repeat-like/Quinoprotein amine dehydrogenase"/>
    <property type="match status" value="2"/>
</dbReference>
<sequence length="770" mass="88606">MKKSRQNEPNDEIALKLVVTSNENDSYCSSIENQLLHRYEFYLGDINVTPQEPIHIKYKTIQSNDDLLDQPIVSKIWTTTHVEQEPESEDHFDTFRHLSIKSLDNLLDNIFTKRQYHNGEISKEHKYDVGPNFLLPKNNTSNDHYEIEIIESPPFNILNVPSSVTIKGDGDYERLQKLKEIYLNNLAKSRDKVNNISQTINSLMEREHVECQTSNDITFSAGTQVHDFNIIDAYNKIDEKQNVITPPTIAEVSNDMENYDTDEETEKSSSVTTMFLERILAQNSLDVKLFWSNDLEMTNHSNELPGQQIAFDLKYCFTLKLFGDADKDIAVRCMHWNETEKQLLAVVYSKLMYTDYTGKQYASVAVWSTKNQHTPERFYEFNTTAITCIKFSTVSPNQLAIGFDCGKILIIDVSKKSLNILFQTSTELSLETTTISELFWTINIENKKIPYEIKSECLMACNTIGCISRYYFLRCKFVEQLIMKLSHIMIQDDHPEKNLDGSKTFKPGFRITKFIELNQNADLIGTADGLVYSFSYDDLMTRPKKFVSHFGIIKSLEKSPFSQDIYLTTGCDCNINIWIGGYFLEPVIILSTGKQIEKAIWSRTRSTIIASIIVSKRLGTAAQWGAGCVECDDVNRRLSFIRHNWCCARSVSTTNLWLDNCIHIWDISVTKYDPIFVQKMPNPLQKCSDIQFSPDGNHLCVSDISGKVMVYVLSNISPPDEYEEHYNLVYVIAKIIYGKKNFSDVLIKKNKEFAQAFNTVDFERYGRKFS</sequence>
<evidence type="ECO:0000256" key="4">
    <source>
        <dbReference type="ARBA" id="ARBA00022737"/>
    </source>
</evidence>
<keyword evidence="12" id="KW-0175">Coiled coil</keyword>
<keyword evidence="8" id="KW-0966">Cell projection</keyword>
<dbReference type="InterPro" id="IPR036322">
    <property type="entry name" value="WD40_repeat_dom_sf"/>
</dbReference>
<dbReference type="PANTHER" id="PTHR12442">
    <property type="entry name" value="DYNEIN INTERMEDIATE CHAIN"/>
    <property type="match status" value="1"/>
</dbReference>
<dbReference type="GO" id="GO:0005737">
    <property type="term" value="C:cytoplasm"/>
    <property type="evidence" value="ECO:0007669"/>
    <property type="project" value="UniProtKB-SubCell"/>
</dbReference>